<dbReference type="InterPro" id="IPR053138">
    <property type="entry name" value="N-alpha-Ac-DABA_deacetylase"/>
</dbReference>
<dbReference type="InterPro" id="IPR043795">
    <property type="entry name" value="N-alpha-Ac-DABA-like"/>
</dbReference>
<dbReference type="RefSeq" id="WP_092852662.1">
    <property type="nucleotide sequence ID" value="NZ_FMAH01000027.1"/>
</dbReference>
<dbReference type="Gene3D" id="3.40.630.10">
    <property type="entry name" value="Zn peptidases"/>
    <property type="match status" value="1"/>
</dbReference>
<keyword evidence="7" id="KW-1185">Reference proteome</keyword>
<reference evidence="7" key="1">
    <citation type="submission" date="2016-08" db="EMBL/GenBank/DDBJ databases">
        <authorList>
            <person name="Varghese N."/>
            <person name="Submissions Spin"/>
        </authorList>
    </citation>
    <scope>NUCLEOTIDE SEQUENCE [LARGE SCALE GENOMIC DNA]</scope>
    <source>
        <strain evidence="7">HAMBI 2971</strain>
    </source>
</reference>
<keyword evidence="4" id="KW-0862">Zinc</keyword>
<dbReference type="PIRSF" id="PIRSF039012">
    <property type="entry name" value="ASP"/>
    <property type="match status" value="1"/>
</dbReference>
<keyword evidence="2" id="KW-0479">Metal-binding</keyword>
<dbReference type="PANTHER" id="PTHR37326:SF1">
    <property type="entry name" value="BLL3975 PROTEIN"/>
    <property type="match status" value="1"/>
</dbReference>
<dbReference type="GO" id="GO:0016788">
    <property type="term" value="F:hydrolase activity, acting on ester bonds"/>
    <property type="evidence" value="ECO:0007669"/>
    <property type="project" value="InterPro"/>
</dbReference>
<protein>
    <recommendedName>
        <fullName evidence="5">Succinylglutamate desuccinylase/Aspartoacylase catalytic domain-containing protein</fullName>
    </recommendedName>
</protein>
<evidence type="ECO:0000256" key="3">
    <source>
        <dbReference type="ARBA" id="ARBA00022801"/>
    </source>
</evidence>
<accession>A0A1C3WDY9</accession>
<feature type="domain" description="Succinylglutamate desuccinylase/Aspartoacylase catalytic" evidence="5">
    <location>
        <begin position="61"/>
        <end position="249"/>
    </location>
</feature>
<evidence type="ECO:0000313" key="6">
    <source>
        <dbReference type="EMBL" id="SCB38058.1"/>
    </source>
</evidence>
<dbReference type="Proteomes" id="UP000199435">
    <property type="component" value="Unassembled WGS sequence"/>
</dbReference>
<comment type="cofactor">
    <cofactor evidence="1">
        <name>Zn(2+)</name>
        <dbReference type="ChEBI" id="CHEBI:29105"/>
    </cofactor>
</comment>
<evidence type="ECO:0000313" key="7">
    <source>
        <dbReference type="Proteomes" id="UP000199435"/>
    </source>
</evidence>
<dbReference type="Pfam" id="PF24827">
    <property type="entry name" value="AstE_AspA_cat"/>
    <property type="match status" value="1"/>
</dbReference>
<sequence length="349" mass="38402">MTHSKFSTQVRPPFDFGASRIWTDLDLNAEGHQRGWLRLNVSSSTNTGFIPIPVATFKNGDGPKVLLLGGVHGDEYEGQVMAMKLMRSLKLENVRGQIIILNATNAPAAYAGSRTSPLDDGNLNRAYPGDPRGTPTEEIAYLLNEVLLPGVDYLLDIHSGGTANYFLPSAHVYAHRDEAAMDHLLHLLKVFAMPVSIVLDGLFDHDKKAIGAADRLGVLRFATELGGAGYVSVDALRRAEVGLARLLHEIGLLREPITVEPAPATHFYSRLPNKQYGYAFANGVWEAYHEVGEMVEEGEAIGAIHFAQEPWREPLVLHSRQAGMIYALRRPAITEMGQILFIQAVPYVR</sequence>
<dbReference type="AlphaFoldDB" id="A0A1C3WDY9"/>
<dbReference type="OrthoDB" id="9782876at2"/>
<evidence type="ECO:0000256" key="2">
    <source>
        <dbReference type="ARBA" id="ARBA00022723"/>
    </source>
</evidence>
<name>A0A1C3WDY9_9HYPH</name>
<evidence type="ECO:0000259" key="5">
    <source>
        <dbReference type="Pfam" id="PF24827"/>
    </source>
</evidence>
<dbReference type="EMBL" id="FMAH01000027">
    <property type="protein sequence ID" value="SCB38058.1"/>
    <property type="molecule type" value="Genomic_DNA"/>
</dbReference>
<dbReference type="InterPro" id="IPR055438">
    <property type="entry name" value="AstE_AspA_cat"/>
</dbReference>
<keyword evidence="3" id="KW-0378">Hydrolase</keyword>
<evidence type="ECO:0000256" key="1">
    <source>
        <dbReference type="ARBA" id="ARBA00001947"/>
    </source>
</evidence>
<organism evidence="6 7">
    <name type="scientific">Rhizobium miluonense</name>
    <dbReference type="NCBI Taxonomy" id="411945"/>
    <lineage>
        <taxon>Bacteria</taxon>
        <taxon>Pseudomonadati</taxon>
        <taxon>Pseudomonadota</taxon>
        <taxon>Alphaproteobacteria</taxon>
        <taxon>Hyphomicrobiales</taxon>
        <taxon>Rhizobiaceae</taxon>
        <taxon>Rhizobium/Agrobacterium group</taxon>
        <taxon>Rhizobium</taxon>
    </lineage>
</organism>
<dbReference type="SUPFAM" id="SSF53187">
    <property type="entry name" value="Zn-dependent exopeptidases"/>
    <property type="match status" value="1"/>
</dbReference>
<dbReference type="PANTHER" id="PTHR37326">
    <property type="entry name" value="BLL3975 PROTEIN"/>
    <property type="match status" value="1"/>
</dbReference>
<dbReference type="GO" id="GO:0016811">
    <property type="term" value="F:hydrolase activity, acting on carbon-nitrogen (but not peptide) bonds, in linear amides"/>
    <property type="evidence" value="ECO:0007669"/>
    <property type="project" value="InterPro"/>
</dbReference>
<dbReference type="STRING" id="411945.GA0061102_102751"/>
<proteinExistence type="predicted"/>
<gene>
    <name evidence="6" type="ORF">GA0061102_102751</name>
</gene>
<evidence type="ECO:0000256" key="4">
    <source>
        <dbReference type="ARBA" id="ARBA00022833"/>
    </source>
</evidence>
<dbReference type="GO" id="GO:0046872">
    <property type="term" value="F:metal ion binding"/>
    <property type="evidence" value="ECO:0007669"/>
    <property type="project" value="UniProtKB-KW"/>
</dbReference>